<dbReference type="GO" id="GO:0005886">
    <property type="term" value="C:plasma membrane"/>
    <property type="evidence" value="ECO:0007669"/>
    <property type="project" value="TreeGrafter"/>
</dbReference>
<protein>
    <recommendedName>
        <fullName evidence="9">FtsW/RodA/SpoVE family cell cycle protein</fullName>
    </recommendedName>
</protein>
<dbReference type="KEGG" id="pdh:B9T62_11435"/>
<dbReference type="Pfam" id="PF01098">
    <property type="entry name" value="FTSW_RODA_SPOVE"/>
    <property type="match status" value="1"/>
</dbReference>
<accession>A0A2Z2K811</accession>
<feature type="transmembrane region" description="Helical" evidence="6">
    <location>
        <begin position="347"/>
        <end position="372"/>
    </location>
</feature>
<feature type="transmembrane region" description="Helical" evidence="6">
    <location>
        <begin position="193"/>
        <end position="214"/>
    </location>
</feature>
<sequence>MAIIPGGCGRCTGGGRRMMKSELELDFLDEVCGQVSAQEAHAEIRRELGSHLEDLIAEREVLGESREQAIAWALAQMGEPRKLGRSLHQVHKPRIPWGLLAVMMLMSIISLLVMSSIQFSPVELPYDLNILENHSVNMVLGIVLMVGFYFIDYRKIIKISWLLYGASLGIILLTMLNSVTINGKAYYMHLMMLRVNLISFTPYLLLVAVAGILIQRRKSMTVPSWQNNVQEIAMVTTPALAYAYAAIVPELATYLVAALILYTFITRKYLIALASGVLILGGTVMLSWMSSDYVRDNIIGAINPQLNPDSSGFIYNRLRETISTAGWWGHGFGVLPENLPYVYTDTIAAYLIYSFGWGGGLILISIGVLFFSRLVKAIRAIRHSYGQALVLAMAVMLGLRLAYGLATMSGRMVLTSIPFPFLSYGSHIIFEYAALGLLMGIYRRKDIVRPDQLPISG</sequence>
<evidence type="ECO:0008006" key="9">
    <source>
        <dbReference type="Google" id="ProtNLM"/>
    </source>
</evidence>
<proteinExistence type="predicted"/>
<evidence type="ECO:0000313" key="8">
    <source>
        <dbReference type="Proteomes" id="UP000249890"/>
    </source>
</evidence>
<dbReference type="InterPro" id="IPR001182">
    <property type="entry name" value="FtsW/RodA"/>
</dbReference>
<dbReference type="GO" id="GO:0008360">
    <property type="term" value="P:regulation of cell shape"/>
    <property type="evidence" value="ECO:0007669"/>
    <property type="project" value="UniProtKB-KW"/>
</dbReference>
<feature type="transmembrane region" description="Helical" evidence="6">
    <location>
        <begin position="423"/>
        <end position="442"/>
    </location>
</feature>
<dbReference type="EMBL" id="CP021780">
    <property type="protein sequence ID" value="ASA21344.1"/>
    <property type="molecule type" value="Genomic_DNA"/>
</dbReference>
<evidence type="ECO:0000256" key="1">
    <source>
        <dbReference type="ARBA" id="ARBA00004141"/>
    </source>
</evidence>
<dbReference type="GO" id="GO:0015648">
    <property type="term" value="F:lipid-linked peptidoglycan transporter activity"/>
    <property type="evidence" value="ECO:0007669"/>
    <property type="project" value="TreeGrafter"/>
</dbReference>
<name>A0A2Z2K811_9BACL</name>
<feature type="transmembrane region" description="Helical" evidence="6">
    <location>
        <begin position="269"/>
        <end position="289"/>
    </location>
</feature>
<keyword evidence="4 6" id="KW-1133">Transmembrane helix</keyword>
<keyword evidence="3" id="KW-0133">Cell shape</keyword>
<keyword evidence="2 6" id="KW-0812">Transmembrane</keyword>
<evidence type="ECO:0000256" key="4">
    <source>
        <dbReference type="ARBA" id="ARBA00022989"/>
    </source>
</evidence>
<dbReference type="PANTHER" id="PTHR30474:SF1">
    <property type="entry name" value="PEPTIDOGLYCAN GLYCOSYLTRANSFERASE MRDB"/>
    <property type="match status" value="1"/>
</dbReference>
<dbReference type="Proteomes" id="UP000249890">
    <property type="component" value="Chromosome"/>
</dbReference>
<gene>
    <name evidence="7" type="ORF">B9T62_11435</name>
</gene>
<organism evidence="7 8">
    <name type="scientific">Paenibacillus donghaensis</name>
    <dbReference type="NCBI Taxonomy" id="414771"/>
    <lineage>
        <taxon>Bacteria</taxon>
        <taxon>Bacillati</taxon>
        <taxon>Bacillota</taxon>
        <taxon>Bacilli</taxon>
        <taxon>Bacillales</taxon>
        <taxon>Paenibacillaceae</taxon>
        <taxon>Paenibacillus</taxon>
    </lineage>
</organism>
<keyword evidence="5 6" id="KW-0472">Membrane</keyword>
<feature type="transmembrane region" description="Helical" evidence="6">
    <location>
        <begin position="384"/>
        <end position="403"/>
    </location>
</feature>
<evidence type="ECO:0000256" key="2">
    <source>
        <dbReference type="ARBA" id="ARBA00022692"/>
    </source>
</evidence>
<dbReference type="GO" id="GO:0051301">
    <property type="term" value="P:cell division"/>
    <property type="evidence" value="ECO:0007669"/>
    <property type="project" value="InterPro"/>
</dbReference>
<reference evidence="7 8" key="1">
    <citation type="submission" date="2017-06" db="EMBL/GenBank/DDBJ databases">
        <title>Complete genome sequence of Paenibacillus donghaensis KCTC 13049T isolated from East Sea sediment, South Korea.</title>
        <authorList>
            <person name="Jung B.K."/>
            <person name="Hong S.-J."/>
            <person name="Shin J.-H."/>
        </authorList>
    </citation>
    <scope>NUCLEOTIDE SEQUENCE [LARGE SCALE GENOMIC DNA]</scope>
    <source>
        <strain evidence="7 8">KCTC 13049</strain>
    </source>
</reference>
<feature type="transmembrane region" description="Helical" evidence="6">
    <location>
        <begin position="134"/>
        <end position="151"/>
    </location>
</feature>
<feature type="transmembrane region" description="Helical" evidence="6">
    <location>
        <begin position="95"/>
        <end position="114"/>
    </location>
</feature>
<evidence type="ECO:0000256" key="3">
    <source>
        <dbReference type="ARBA" id="ARBA00022960"/>
    </source>
</evidence>
<dbReference type="PANTHER" id="PTHR30474">
    <property type="entry name" value="CELL CYCLE PROTEIN"/>
    <property type="match status" value="1"/>
</dbReference>
<evidence type="ECO:0000256" key="6">
    <source>
        <dbReference type="SAM" id="Phobius"/>
    </source>
</evidence>
<evidence type="ECO:0000256" key="5">
    <source>
        <dbReference type="ARBA" id="ARBA00023136"/>
    </source>
</evidence>
<dbReference type="NCBIfam" id="NF038403">
    <property type="entry name" value="perm_prefix_1"/>
    <property type="match status" value="1"/>
</dbReference>
<feature type="transmembrane region" description="Helical" evidence="6">
    <location>
        <begin position="163"/>
        <end position="181"/>
    </location>
</feature>
<keyword evidence="8" id="KW-1185">Reference proteome</keyword>
<dbReference type="GO" id="GO:0032153">
    <property type="term" value="C:cell division site"/>
    <property type="evidence" value="ECO:0007669"/>
    <property type="project" value="TreeGrafter"/>
</dbReference>
<evidence type="ECO:0000313" key="7">
    <source>
        <dbReference type="EMBL" id="ASA21344.1"/>
    </source>
</evidence>
<dbReference type="InterPro" id="IPR047928">
    <property type="entry name" value="Perm_prefix_1"/>
</dbReference>
<comment type="subcellular location">
    <subcellularLocation>
        <location evidence="1">Membrane</location>
        <topology evidence="1">Multi-pass membrane protein</topology>
    </subcellularLocation>
</comment>
<dbReference type="AlphaFoldDB" id="A0A2Z2K811"/>